<dbReference type="AlphaFoldDB" id="A0A224YAS7"/>
<organism evidence="2">
    <name type="scientific">Rhipicephalus zambeziensis</name>
    <dbReference type="NCBI Taxonomy" id="60191"/>
    <lineage>
        <taxon>Eukaryota</taxon>
        <taxon>Metazoa</taxon>
        <taxon>Ecdysozoa</taxon>
        <taxon>Arthropoda</taxon>
        <taxon>Chelicerata</taxon>
        <taxon>Arachnida</taxon>
        <taxon>Acari</taxon>
        <taxon>Parasitiformes</taxon>
        <taxon>Ixodida</taxon>
        <taxon>Ixodoidea</taxon>
        <taxon>Ixodidae</taxon>
        <taxon>Rhipicephalinae</taxon>
        <taxon>Rhipicephalus</taxon>
        <taxon>Rhipicephalus</taxon>
    </lineage>
</organism>
<reference evidence="2" key="1">
    <citation type="journal article" date="2017" name="Parasit. Vectors">
        <title>Sialotranscriptomics of Rhipicephalus zambeziensis reveals intricate expression profiles of secretory proteins and suggests tight temporal transcriptional regulation during blood-feeding.</title>
        <authorList>
            <person name="de Castro M.H."/>
            <person name="de Klerk D."/>
            <person name="Pienaar R."/>
            <person name="Rees D.J.G."/>
            <person name="Mans B.J."/>
        </authorList>
    </citation>
    <scope>NUCLEOTIDE SEQUENCE</scope>
    <source>
        <tissue evidence="2">Salivary glands</tissue>
    </source>
</reference>
<name>A0A224YAS7_9ACAR</name>
<feature type="region of interest" description="Disordered" evidence="1">
    <location>
        <begin position="73"/>
        <end position="97"/>
    </location>
</feature>
<dbReference type="EMBL" id="GFPF01003642">
    <property type="protein sequence ID" value="MAA14788.1"/>
    <property type="molecule type" value="Transcribed_RNA"/>
</dbReference>
<evidence type="ECO:0000313" key="2">
    <source>
        <dbReference type="EMBL" id="MAA14788.1"/>
    </source>
</evidence>
<proteinExistence type="predicted"/>
<sequence length="134" mass="14447">MTDKTFFDSARSLVGAVEAVIDKYAAFAEACGSEGSVFDGSSWCTFETEESSTVSASTLCTKAHYAATLGANATQKPVPKEENEAAASPTLRNLRDVPPCPLGLWRKKAPQIRPHDELRQALGEEQYDSLFSGN</sequence>
<accession>A0A224YAS7</accession>
<protein>
    <submittedName>
        <fullName evidence="2">Uncharacterized protein</fullName>
    </submittedName>
</protein>
<evidence type="ECO:0000256" key="1">
    <source>
        <dbReference type="SAM" id="MobiDB-lite"/>
    </source>
</evidence>